<evidence type="ECO:0000313" key="2">
    <source>
        <dbReference type="EMBL" id="EFC39298.1"/>
    </source>
</evidence>
<dbReference type="InterPro" id="IPR020864">
    <property type="entry name" value="MACPF"/>
</dbReference>
<reference evidence="2 3" key="1">
    <citation type="journal article" date="2010" name="Cell">
        <title>The genome of Naegleria gruberi illuminates early eukaryotic versatility.</title>
        <authorList>
            <person name="Fritz-Laylin L.K."/>
            <person name="Prochnik S.E."/>
            <person name="Ginger M.L."/>
            <person name="Dacks J.B."/>
            <person name="Carpenter M.L."/>
            <person name="Field M.C."/>
            <person name="Kuo A."/>
            <person name="Paredez A."/>
            <person name="Chapman J."/>
            <person name="Pham J."/>
            <person name="Shu S."/>
            <person name="Neupane R."/>
            <person name="Cipriano M."/>
            <person name="Mancuso J."/>
            <person name="Tu H."/>
            <person name="Salamov A."/>
            <person name="Lindquist E."/>
            <person name="Shapiro H."/>
            <person name="Lucas S."/>
            <person name="Grigoriev I.V."/>
            <person name="Cande W.Z."/>
            <person name="Fulton C."/>
            <person name="Rokhsar D.S."/>
            <person name="Dawson S.C."/>
        </authorList>
    </citation>
    <scope>NUCLEOTIDE SEQUENCE [LARGE SCALE GENOMIC DNA]</scope>
    <source>
        <strain evidence="2 3">NEG-M</strain>
    </source>
</reference>
<name>D2VVF0_NAEGR</name>
<dbReference type="RefSeq" id="XP_002672042.1">
    <property type="nucleotide sequence ID" value="XM_002671996.1"/>
</dbReference>
<dbReference type="KEGG" id="ngr:NAEGRDRAFT_72994"/>
<accession>D2VVF0</accession>
<dbReference type="GeneID" id="8853501"/>
<proteinExistence type="predicted"/>
<sequence length="490" mass="54933">MKISFLLAFILLVIGSLLLLGVLVDGALPNIMSQMKEQITVMESKCLITMKGLNCPTTSSRRNLMDDHLPIIAGVGYSREDHTIRPQILQSPSSVPTSGEESVVKTMKSAQEYFSMLFPRDGQTVFNGLYSHGSAATDLIFSRFFEGNLFIADIQKQYFTHTVSLSTIQVTDEFQMIIDLLPYEMDTDLYMQVITSFGDSIATNIVYGGVIDLTTSVKSCYNDPSMLSYLDLELQLSIDDQTDTSSLPNGYIRYHKVAQLDIVGGNPQISSKRERVSTFASNPVPVKFETIPIWRAFPDGPKQANMKIIYNNYIQSKADQVNQMINDLNAKMAADASKLQPVTVFKQDRKDSIIENFGSRTSIANGNSVEIDAFVRMVFQVNFPYDDPTFIIGLRPKIYKNLDGSFYFNFLRGDCDQYNWDVCKWTSYVLETFGGVSLKSRTGKDECIQLAFGQSVQTRYTTSYLYVCTGCTPYISQDGKSLSCGCPYIE</sequence>
<feature type="domain" description="MACPF" evidence="1">
    <location>
        <begin position="154"/>
        <end position="313"/>
    </location>
</feature>
<keyword evidence="3" id="KW-1185">Reference proteome</keyword>
<dbReference type="OMA" id="TVMESKC"/>
<evidence type="ECO:0000313" key="3">
    <source>
        <dbReference type="Proteomes" id="UP000006671"/>
    </source>
</evidence>
<dbReference type="EMBL" id="GG738901">
    <property type="protein sequence ID" value="EFC39298.1"/>
    <property type="molecule type" value="Genomic_DNA"/>
</dbReference>
<evidence type="ECO:0000259" key="1">
    <source>
        <dbReference type="Pfam" id="PF01823"/>
    </source>
</evidence>
<dbReference type="Proteomes" id="UP000006671">
    <property type="component" value="Unassembled WGS sequence"/>
</dbReference>
<dbReference type="OrthoDB" id="10676156at2759"/>
<gene>
    <name evidence="2" type="ORF">NAEGRDRAFT_72994</name>
</gene>
<dbReference type="Pfam" id="PF01823">
    <property type="entry name" value="MACPF"/>
    <property type="match status" value="1"/>
</dbReference>
<dbReference type="VEuPathDB" id="AmoebaDB:NAEGRDRAFT_72994"/>
<organism evidence="3">
    <name type="scientific">Naegleria gruberi</name>
    <name type="common">Amoeba</name>
    <dbReference type="NCBI Taxonomy" id="5762"/>
    <lineage>
        <taxon>Eukaryota</taxon>
        <taxon>Discoba</taxon>
        <taxon>Heterolobosea</taxon>
        <taxon>Tetramitia</taxon>
        <taxon>Eutetramitia</taxon>
        <taxon>Vahlkampfiidae</taxon>
        <taxon>Naegleria</taxon>
    </lineage>
</organism>
<dbReference type="InParanoid" id="D2VVF0"/>
<protein>
    <submittedName>
        <fullName evidence="2">Predicted protein</fullName>
    </submittedName>
</protein>
<dbReference type="AlphaFoldDB" id="D2VVF0"/>